<dbReference type="InterPro" id="IPR017974">
    <property type="entry name" value="Claudin_CS"/>
</dbReference>
<dbReference type="InterPro" id="IPR006187">
    <property type="entry name" value="Claudin"/>
</dbReference>
<comment type="similarity">
    <text evidence="3">Belongs to the claudin family.</text>
</comment>
<dbReference type="EMBL" id="FN654784">
    <property type="protein sequence ID" value="CBY36478.1"/>
    <property type="molecule type" value="Genomic_DNA"/>
</dbReference>
<feature type="transmembrane region" description="Helical" evidence="11">
    <location>
        <begin position="113"/>
        <end position="138"/>
    </location>
</feature>
<keyword evidence="7" id="KW-0965">Cell junction</keyword>
<keyword evidence="6 11" id="KW-0812">Transmembrane</keyword>
<keyword evidence="4" id="KW-0796">Tight junction</keyword>
<evidence type="ECO:0000256" key="3">
    <source>
        <dbReference type="ARBA" id="ARBA00008295"/>
    </source>
</evidence>
<dbReference type="PANTHER" id="PTHR12002">
    <property type="entry name" value="CLAUDIN"/>
    <property type="match status" value="1"/>
</dbReference>
<feature type="transmembrane region" description="Helical" evidence="11">
    <location>
        <begin position="82"/>
        <end position="101"/>
    </location>
</feature>
<comment type="subcellular location">
    <subcellularLocation>
        <location evidence="1">Cell junction</location>
        <location evidence="1">Tight junction</location>
    </subcellularLocation>
    <subcellularLocation>
        <location evidence="2">Cell membrane</location>
        <topology evidence="2">Multi-pass membrane protein</topology>
    </subcellularLocation>
</comment>
<dbReference type="PROSITE" id="PS01346">
    <property type="entry name" value="CLAUDIN"/>
    <property type="match status" value="1"/>
</dbReference>
<evidence type="ECO:0000256" key="11">
    <source>
        <dbReference type="SAM" id="Phobius"/>
    </source>
</evidence>
<evidence type="ECO:0000256" key="6">
    <source>
        <dbReference type="ARBA" id="ARBA00022692"/>
    </source>
</evidence>
<feature type="transmembrane region" description="Helical" evidence="11">
    <location>
        <begin position="6"/>
        <end position="23"/>
    </location>
</feature>
<feature type="transmembrane region" description="Helical" evidence="11">
    <location>
        <begin position="229"/>
        <end position="251"/>
    </location>
</feature>
<evidence type="ECO:0000256" key="5">
    <source>
        <dbReference type="ARBA" id="ARBA00022475"/>
    </source>
</evidence>
<evidence type="ECO:0000256" key="1">
    <source>
        <dbReference type="ARBA" id="ARBA00004435"/>
    </source>
</evidence>
<dbReference type="AlphaFoldDB" id="E4YLW7"/>
<reference evidence="12" key="1">
    <citation type="journal article" date="2010" name="Science">
        <title>Plasticity of animal genome architecture unmasked by rapid evolution of a pelagic tunicate.</title>
        <authorList>
            <person name="Denoeud F."/>
            <person name="Henriet S."/>
            <person name="Mungpakdee S."/>
            <person name="Aury J.M."/>
            <person name="Da Silva C."/>
            <person name="Brinkmann H."/>
            <person name="Mikhaleva J."/>
            <person name="Olsen L.C."/>
            <person name="Jubin C."/>
            <person name="Canestro C."/>
            <person name="Bouquet J.M."/>
            <person name="Danks G."/>
            <person name="Poulain J."/>
            <person name="Campsteijn C."/>
            <person name="Adamski M."/>
            <person name="Cross I."/>
            <person name="Yadetie F."/>
            <person name="Muffato M."/>
            <person name="Louis A."/>
            <person name="Butcher S."/>
            <person name="Tsagkogeorga G."/>
            <person name="Konrad A."/>
            <person name="Singh S."/>
            <person name="Jensen M.F."/>
            <person name="Cong E.H."/>
            <person name="Eikeseth-Otteraa H."/>
            <person name="Noel B."/>
            <person name="Anthouard V."/>
            <person name="Porcel B.M."/>
            <person name="Kachouri-Lafond R."/>
            <person name="Nishino A."/>
            <person name="Ugolini M."/>
            <person name="Chourrout P."/>
            <person name="Nishida H."/>
            <person name="Aasland R."/>
            <person name="Huzurbazar S."/>
            <person name="Westhof E."/>
            <person name="Delsuc F."/>
            <person name="Lehrach H."/>
            <person name="Reinhardt R."/>
            <person name="Weissenbach J."/>
            <person name="Roy S.W."/>
            <person name="Artiguenave F."/>
            <person name="Postlethwait J.H."/>
            <person name="Manak J.R."/>
            <person name="Thompson E.M."/>
            <person name="Jaillon O."/>
            <person name="Du Pasquier L."/>
            <person name="Boudinot P."/>
            <person name="Liberles D.A."/>
            <person name="Volff J.N."/>
            <person name="Philippe H."/>
            <person name="Lenhard B."/>
            <person name="Roest Crollius H."/>
            <person name="Wincker P."/>
            <person name="Chourrout D."/>
        </authorList>
    </citation>
    <scope>NUCLEOTIDE SEQUENCE [LARGE SCALE GENOMIC DNA]</scope>
</reference>
<evidence type="ECO:0000256" key="4">
    <source>
        <dbReference type="ARBA" id="ARBA00022427"/>
    </source>
</evidence>
<dbReference type="GO" id="GO:0005198">
    <property type="term" value="F:structural molecule activity"/>
    <property type="evidence" value="ECO:0007669"/>
    <property type="project" value="InterPro"/>
</dbReference>
<sequence>MGNAGQLAGVVMMGVALLICIFCNGEDKWGKYDVANQVVESRNEYFGLWKRCIYLSTGNFDCDNYDNYVLGSMPHMVAARGMVILGLGILPVAIILGLFAMDCTTMMQSKKAQIVTGVVGTFGGLCFLTTSIMMIAILMRNMNNQFYMYGTHVAQPGSQWRGRRAFSAVAEKGEVSPCGEFAVVCFIEDGAGGFKEWHPANPAEENGLKTRFYGVRAEDDFMSDSNVRFALSTWLALLGGLLGTIGGLVFLCSRGNDEEDDDDYHPQYSAPNSHKGSNKRQPSYL</sequence>
<evidence type="ECO:0000256" key="10">
    <source>
        <dbReference type="SAM" id="MobiDB-lite"/>
    </source>
</evidence>
<dbReference type="GO" id="GO:0005886">
    <property type="term" value="C:plasma membrane"/>
    <property type="evidence" value="ECO:0007669"/>
    <property type="project" value="UniProtKB-SubCell"/>
</dbReference>
<keyword evidence="9 11" id="KW-0472">Membrane</keyword>
<evidence type="ECO:0000256" key="9">
    <source>
        <dbReference type="ARBA" id="ARBA00023136"/>
    </source>
</evidence>
<dbReference type="Proteomes" id="UP000011014">
    <property type="component" value="Unassembled WGS sequence"/>
</dbReference>
<evidence type="ECO:0000256" key="8">
    <source>
        <dbReference type="ARBA" id="ARBA00022989"/>
    </source>
</evidence>
<gene>
    <name evidence="12" type="ORF">GSOID_T00029486001</name>
</gene>
<name>E4YLW7_OIKDI</name>
<evidence type="ECO:0000313" key="12">
    <source>
        <dbReference type="EMBL" id="CBY36478.1"/>
    </source>
</evidence>
<organism evidence="12">
    <name type="scientific">Oikopleura dioica</name>
    <name type="common">Tunicate</name>
    <dbReference type="NCBI Taxonomy" id="34765"/>
    <lineage>
        <taxon>Eukaryota</taxon>
        <taxon>Metazoa</taxon>
        <taxon>Chordata</taxon>
        <taxon>Tunicata</taxon>
        <taxon>Appendicularia</taxon>
        <taxon>Copelata</taxon>
        <taxon>Oikopleuridae</taxon>
        <taxon>Oikopleura</taxon>
    </lineage>
</organism>
<evidence type="ECO:0000256" key="2">
    <source>
        <dbReference type="ARBA" id="ARBA00004651"/>
    </source>
</evidence>
<keyword evidence="5" id="KW-1003">Cell membrane</keyword>
<keyword evidence="8 11" id="KW-1133">Transmembrane helix</keyword>
<dbReference type="Gene3D" id="1.20.140.150">
    <property type="match status" value="1"/>
</dbReference>
<feature type="region of interest" description="Disordered" evidence="10">
    <location>
        <begin position="258"/>
        <end position="285"/>
    </location>
</feature>
<accession>E4YLW7</accession>
<dbReference type="GO" id="GO:0005923">
    <property type="term" value="C:bicellular tight junction"/>
    <property type="evidence" value="ECO:0007669"/>
    <property type="project" value="UniProtKB-SubCell"/>
</dbReference>
<evidence type="ECO:0000256" key="7">
    <source>
        <dbReference type="ARBA" id="ARBA00022949"/>
    </source>
</evidence>
<protein>
    <submittedName>
        <fullName evidence="12">Uncharacterized protein</fullName>
    </submittedName>
</protein>
<proteinExistence type="inferred from homology"/>
<feature type="compositionally biased region" description="Polar residues" evidence="10">
    <location>
        <begin position="269"/>
        <end position="285"/>
    </location>
</feature>